<dbReference type="InterPro" id="IPR029069">
    <property type="entry name" value="HotDog_dom_sf"/>
</dbReference>
<proteinExistence type="predicted"/>
<dbReference type="Proteomes" id="UP001225378">
    <property type="component" value="Chromosome"/>
</dbReference>
<dbReference type="RefSeq" id="WP_305906435.1">
    <property type="nucleotide sequence ID" value="NZ_CP157743.1"/>
</dbReference>
<gene>
    <name evidence="2" type="ORF">Q9L42_001240</name>
</gene>
<evidence type="ECO:0000259" key="1">
    <source>
        <dbReference type="Pfam" id="PF09500"/>
    </source>
</evidence>
<evidence type="ECO:0000313" key="2">
    <source>
        <dbReference type="EMBL" id="XBS20785.1"/>
    </source>
</evidence>
<protein>
    <submittedName>
        <fullName evidence="2">YiiD C-terminal domain-containing protein</fullName>
    </submittedName>
</protein>
<dbReference type="Gene3D" id="3.10.129.10">
    <property type="entry name" value="Hotdog Thioesterase"/>
    <property type="match status" value="1"/>
</dbReference>
<dbReference type="NCBIfam" id="TIGR02447">
    <property type="entry name" value="yiiD_Cterm"/>
    <property type="match status" value="1"/>
</dbReference>
<evidence type="ECO:0000313" key="3">
    <source>
        <dbReference type="Proteomes" id="UP001225378"/>
    </source>
</evidence>
<organism evidence="2 3">
    <name type="scientific">Methylomarinum roseum</name>
    <dbReference type="NCBI Taxonomy" id="3067653"/>
    <lineage>
        <taxon>Bacteria</taxon>
        <taxon>Pseudomonadati</taxon>
        <taxon>Pseudomonadota</taxon>
        <taxon>Gammaproteobacteria</taxon>
        <taxon>Methylococcales</taxon>
        <taxon>Methylococcaceae</taxon>
        <taxon>Methylomarinum</taxon>
    </lineage>
</organism>
<accession>A0AAU7NUS7</accession>
<dbReference type="InterPro" id="IPR012660">
    <property type="entry name" value="YiiD_C"/>
</dbReference>
<dbReference type="SUPFAM" id="SSF54637">
    <property type="entry name" value="Thioesterase/thiol ester dehydrase-isomerase"/>
    <property type="match status" value="1"/>
</dbReference>
<dbReference type="Pfam" id="PF09500">
    <property type="entry name" value="YiiD_C"/>
    <property type="match status" value="1"/>
</dbReference>
<sequence>MSPTELEQYLHINIPLSKAMEVSVVSIDADAVILRAPLAPNINHLETVFGGSASALAILAAWSLLHSRLREQGTDGRLVIQRNTMEYERPISGEFIARSSLKQAEDWTKFIRTLARRGKARITVTSVLKHAGQAAGKFTGEFVAFSPMREDAQVP</sequence>
<dbReference type="KEGG" id="mech:Q9L42_001240"/>
<dbReference type="AlphaFoldDB" id="A0AAU7NUS7"/>
<keyword evidence="3" id="KW-1185">Reference proteome</keyword>
<reference evidence="2 3" key="1">
    <citation type="journal article" date="2024" name="Microbiology">
        <title>Methylomarinum rosea sp. nov., a novel halophilic methanotrophic bacterium from the hypersaline Lake Elton.</title>
        <authorList>
            <person name="Suleimanov R.Z."/>
            <person name="Oshkin I.Y."/>
            <person name="Danilova O.V."/>
            <person name="Suzina N.E."/>
            <person name="Dedysh S.N."/>
        </authorList>
    </citation>
    <scope>NUCLEOTIDE SEQUENCE [LARGE SCALE GENOMIC DNA]</scope>
    <source>
        <strain evidence="2 3">Ch1-1</strain>
    </source>
</reference>
<name>A0AAU7NUS7_9GAMM</name>
<feature type="domain" description="Thioesterase putative" evidence="1">
    <location>
        <begin position="4"/>
        <end position="145"/>
    </location>
</feature>
<dbReference type="EMBL" id="CP157743">
    <property type="protein sequence ID" value="XBS20785.1"/>
    <property type="molecule type" value="Genomic_DNA"/>
</dbReference>